<evidence type="ECO:0008006" key="3">
    <source>
        <dbReference type="Google" id="ProtNLM"/>
    </source>
</evidence>
<dbReference type="AlphaFoldDB" id="A0AAW8J587"/>
<gene>
    <name evidence="1" type="ORF">RFH47_00590</name>
</gene>
<protein>
    <recommendedName>
        <fullName evidence="3">DUF2726 domain-containing protein</fullName>
    </recommendedName>
</protein>
<dbReference type="RefSeq" id="WP_308974765.1">
    <property type="nucleotide sequence ID" value="NZ_JAVIDL010000001.1"/>
</dbReference>
<sequence length="167" mass="19813">MIFLIIAVVIFIVGFMVLRQLDQYRWRRYAVERENYFQNHPLQFQGDGLFNINLPLDRHVQIKLINTFMWKQVKQHYLKKVLIQKEEQRNIHMPRVKVILEHIELGYLDQHYAQQMCQSLSQTDFNVGRPIEVLSEIHVLCDASQAMKCKISVDLPKDVSVLINALH</sequence>
<accession>A0AAW8J587</accession>
<proteinExistence type="predicted"/>
<organism evidence="1 2">
    <name type="scientific">Acinetobacter rudis</name>
    <dbReference type="NCBI Taxonomy" id="632955"/>
    <lineage>
        <taxon>Bacteria</taxon>
        <taxon>Pseudomonadati</taxon>
        <taxon>Pseudomonadota</taxon>
        <taxon>Gammaproteobacteria</taxon>
        <taxon>Moraxellales</taxon>
        <taxon>Moraxellaceae</taxon>
        <taxon>Acinetobacter</taxon>
    </lineage>
</organism>
<dbReference type="Proteomes" id="UP001243844">
    <property type="component" value="Unassembled WGS sequence"/>
</dbReference>
<dbReference type="EMBL" id="JAVIDL010000001">
    <property type="protein sequence ID" value="MDQ8934247.1"/>
    <property type="molecule type" value="Genomic_DNA"/>
</dbReference>
<evidence type="ECO:0000313" key="1">
    <source>
        <dbReference type="EMBL" id="MDQ8934247.1"/>
    </source>
</evidence>
<reference evidence="1" key="1">
    <citation type="submission" date="2023-08" db="EMBL/GenBank/DDBJ databases">
        <title>Emergence of clinically-relevant ST2 carbapenem-resistant Acinetobacter baumannii strains in hospital sewages in Zhejiang, East of China.</title>
        <authorList>
            <person name="Kaichao C."/>
            <person name="Zhang R."/>
        </authorList>
    </citation>
    <scope>NUCLEOTIDE SEQUENCE</scope>
    <source>
        <strain evidence="1">M-RB-37</strain>
    </source>
</reference>
<name>A0AAW8J587_9GAMM</name>
<comment type="caution">
    <text evidence="1">The sequence shown here is derived from an EMBL/GenBank/DDBJ whole genome shotgun (WGS) entry which is preliminary data.</text>
</comment>
<evidence type="ECO:0000313" key="2">
    <source>
        <dbReference type="Proteomes" id="UP001243844"/>
    </source>
</evidence>